<name>A0A0G4K6B0_9SPIR</name>
<sequence length="229" mass="26955">MPKNIIDKLAWFIPIRSLRNKFKINMKKHIINNYKYIKKTANSEIVNKYLTGLKGIEIGGAAYADYGIDAIKIDRVNISSNINNPYYLEQTKHNSFIQDIDIIADGDNLPFKDNTVDFVFTSHVLEHFFDPIKALEEWYRVTKKGGYIFMIIPHKERTFDKDRERTTLNELIGRHNGSIKSEKQFDDMHHSVWITEDILELCKYLNYNVVEYHDMDDCRKDGFIIVILK</sequence>
<dbReference type="AlphaFoldDB" id="A0A0G4K6B0"/>
<accession>A0A0G4K6B0</accession>
<keyword evidence="3" id="KW-1185">Reference proteome</keyword>
<dbReference type="RefSeq" id="WP_048594264.1">
    <property type="nucleotide sequence ID" value="NZ_CVLB01000001.1"/>
</dbReference>
<dbReference type="SUPFAM" id="SSF53335">
    <property type="entry name" value="S-adenosyl-L-methionine-dependent methyltransferases"/>
    <property type="match status" value="1"/>
</dbReference>
<keyword evidence="2" id="KW-0808">Transferase</keyword>
<dbReference type="GO" id="GO:0032259">
    <property type="term" value="P:methylation"/>
    <property type="evidence" value="ECO:0007669"/>
    <property type="project" value="UniProtKB-KW"/>
</dbReference>
<feature type="domain" description="Methyltransferase type 11" evidence="1">
    <location>
        <begin position="88"/>
        <end position="149"/>
    </location>
</feature>
<dbReference type="Pfam" id="PF08241">
    <property type="entry name" value="Methyltransf_11"/>
    <property type="match status" value="1"/>
</dbReference>
<evidence type="ECO:0000259" key="1">
    <source>
        <dbReference type="Pfam" id="PF08241"/>
    </source>
</evidence>
<protein>
    <submittedName>
        <fullName evidence="2">Type 11 methyltransferase</fullName>
    </submittedName>
</protein>
<keyword evidence="2" id="KW-0489">Methyltransferase</keyword>
<dbReference type="OrthoDB" id="9808140at2"/>
<reference evidence="3" key="1">
    <citation type="submission" date="2015-04" db="EMBL/GenBank/DDBJ databases">
        <authorList>
            <person name="Mushtaq Mamoona"/>
        </authorList>
    </citation>
    <scope>NUCLEOTIDE SEQUENCE [LARGE SCALE GENOMIC DNA]</scope>
    <source>
        <strain evidence="3">AN4859/03</strain>
    </source>
</reference>
<dbReference type="EMBL" id="CVLB01000001">
    <property type="protein sequence ID" value="CRF32902.1"/>
    <property type="molecule type" value="Genomic_DNA"/>
</dbReference>
<dbReference type="InterPro" id="IPR029063">
    <property type="entry name" value="SAM-dependent_MTases_sf"/>
</dbReference>
<evidence type="ECO:0000313" key="3">
    <source>
        <dbReference type="Proteomes" id="UP000043763"/>
    </source>
</evidence>
<gene>
    <name evidence="2" type="ORF">BRSU_1099</name>
</gene>
<evidence type="ECO:0000313" key="2">
    <source>
        <dbReference type="EMBL" id="CRF32902.1"/>
    </source>
</evidence>
<dbReference type="InterPro" id="IPR013216">
    <property type="entry name" value="Methyltransf_11"/>
</dbReference>
<proteinExistence type="predicted"/>
<dbReference type="CDD" id="cd02440">
    <property type="entry name" value="AdoMet_MTases"/>
    <property type="match status" value="1"/>
</dbReference>
<organism evidence="2 3">
    <name type="scientific">Brachyspira suanatina</name>
    <dbReference type="NCBI Taxonomy" id="381802"/>
    <lineage>
        <taxon>Bacteria</taxon>
        <taxon>Pseudomonadati</taxon>
        <taxon>Spirochaetota</taxon>
        <taxon>Spirochaetia</taxon>
        <taxon>Brachyspirales</taxon>
        <taxon>Brachyspiraceae</taxon>
        <taxon>Brachyspira</taxon>
    </lineage>
</organism>
<dbReference type="Gene3D" id="3.40.50.150">
    <property type="entry name" value="Vaccinia Virus protein VP39"/>
    <property type="match status" value="1"/>
</dbReference>
<dbReference type="Proteomes" id="UP000043763">
    <property type="component" value="Unassembled WGS sequence"/>
</dbReference>
<dbReference type="GO" id="GO:0008757">
    <property type="term" value="F:S-adenosylmethionine-dependent methyltransferase activity"/>
    <property type="evidence" value="ECO:0007669"/>
    <property type="project" value="InterPro"/>
</dbReference>